<protein>
    <submittedName>
        <fullName evidence="1">Uncharacterized protein</fullName>
    </submittedName>
</protein>
<dbReference type="EMBL" id="BMJS01000006">
    <property type="protein sequence ID" value="GGF93368.1"/>
    <property type="molecule type" value="Genomic_DNA"/>
</dbReference>
<dbReference type="RefSeq" id="WP_117001849.1">
    <property type="nucleotide sequence ID" value="NZ_BMJS01000006.1"/>
</dbReference>
<evidence type="ECO:0000313" key="2">
    <source>
        <dbReference type="Proteomes" id="UP000636949"/>
    </source>
</evidence>
<sequence length="64" mass="7270">MWAANNLDKVTGILGDRYTTDAQQNISVKLRDKFKDTDTEKWLVMGITLGSQVISMQAYKETKC</sequence>
<accession>A0A8J2Z3X2</accession>
<proteinExistence type="predicted"/>
<organism evidence="1 2">
    <name type="scientific">Cysteiniphilum litorale</name>
    <dbReference type="NCBI Taxonomy" id="2056700"/>
    <lineage>
        <taxon>Bacteria</taxon>
        <taxon>Pseudomonadati</taxon>
        <taxon>Pseudomonadota</taxon>
        <taxon>Gammaproteobacteria</taxon>
        <taxon>Thiotrichales</taxon>
        <taxon>Fastidiosibacteraceae</taxon>
        <taxon>Cysteiniphilum</taxon>
    </lineage>
</organism>
<reference evidence="1" key="2">
    <citation type="submission" date="2020-09" db="EMBL/GenBank/DDBJ databases">
        <authorList>
            <person name="Sun Q."/>
            <person name="Zhou Y."/>
        </authorList>
    </citation>
    <scope>NUCLEOTIDE SEQUENCE</scope>
    <source>
        <strain evidence="1">CGMCC 1.15758</strain>
    </source>
</reference>
<comment type="caution">
    <text evidence="1">The sequence shown here is derived from an EMBL/GenBank/DDBJ whole genome shotgun (WGS) entry which is preliminary data.</text>
</comment>
<name>A0A8J2Z3X2_9GAMM</name>
<reference evidence="1" key="1">
    <citation type="journal article" date="2014" name="Int. J. Syst. Evol. Microbiol.">
        <title>Complete genome sequence of Corynebacterium casei LMG S-19264T (=DSM 44701T), isolated from a smear-ripened cheese.</title>
        <authorList>
            <consortium name="US DOE Joint Genome Institute (JGI-PGF)"/>
            <person name="Walter F."/>
            <person name="Albersmeier A."/>
            <person name="Kalinowski J."/>
            <person name="Ruckert C."/>
        </authorList>
    </citation>
    <scope>NUCLEOTIDE SEQUENCE</scope>
    <source>
        <strain evidence="1">CGMCC 1.15758</strain>
    </source>
</reference>
<evidence type="ECO:0000313" key="1">
    <source>
        <dbReference type="EMBL" id="GGF93368.1"/>
    </source>
</evidence>
<dbReference type="AlphaFoldDB" id="A0A8J2Z3X2"/>
<keyword evidence="2" id="KW-1185">Reference proteome</keyword>
<gene>
    <name evidence="1" type="ORF">GCM10010995_08120</name>
</gene>
<dbReference type="Proteomes" id="UP000636949">
    <property type="component" value="Unassembled WGS sequence"/>
</dbReference>